<dbReference type="InterPro" id="IPR000871">
    <property type="entry name" value="Beta-lactam_class-A"/>
</dbReference>
<dbReference type="InterPro" id="IPR012338">
    <property type="entry name" value="Beta-lactam/transpept-like"/>
</dbReference>
<name>A0A2T0T513_9PSEU</name>
<dbReference type="GO" id="GO:0046677">
    <property type="term" value="P:response to antibiotic"/>
    <property type="evidence" value="ECO:0007669"/>
    <property type="project" value="InterPro"/>
</dbReference>
<dbReference type="OrthoDB" id="4561768at2"/>
<keyword evidence="3" id="KW-1185">Reference proteome</keyword>
<dbReference type="AlphaFoldDB" id="A0A2T0T513"/>
<feature type="chain" id="PRO_5038478800" description="Beta-lactamase family protein" evidence="1">
    <location>
        <begin position="21"/>
        <end position="284"/>
    </location>
</feature>
<dbReference type="PANTHER" id="PTHR35333">
    <property type="entry name" value="BETA-LACTAMASE"/>
    <property type="match status" value="1"/>
</dbReference>
<gene>
    <name evidence="2" type="ORF">CLV43_106501</name>
</gene>
<feature type="signal peptide" evidence="1">
    <location>
        <begin position="1"/>
        <end position="20"/>
    </location>
</feature>
<dbReference type="GO" id="GO:0008800">
    <property type="term" value="F:beta-lactamase activity"/>
    <property type="evidence" value="ECO:0007669"/>
    <property type="project" value="InterPro"/>
</dbReference>
<sequence length="284" mass="31907">MFRRAWPFLLAAVLALQACGTPDHTRVAATSAGTPDCPDTGFDCDLEKRFAQVETYTSTRPGTIGIVVRDRKTGATWRNSHASDLVWTASTIKLAMVVDLLRRDRDHELTLTDDDRDLIKKMLHSSDDAAADDLWKRYSGPDHTAFNKAFPTYGMTDLKPQEGYADTFPYWGFQKCTTNDLDRLMSYVLTDLPKDDRTPLLEAMRTVGEEQQWGVWGAGPAAQPGNKDGWSEEDTGWVMNTVGFAGPDERYTLAIMNDLHHQGGYQEGRDTDTEIARLLFNNKF</sequence>
<dbReference type="Proteomes" id="UP000239494">
    <property type="component" value="Unassembled WGS sequence"/>
</dbReference>
<organism evidence="2 3">
    <name type="scientific">Umezawaea tangerina</name>
    <dbReference type="NCBI Taxonomy" id="84725"/>
    <lineage>
        <taxon>Bacteria</taxon>
        <taxon>Bacillati</taxon>
        <taxon>Actinomycetota</taxon>
        <taxon>Actinomycetes</taxon>
        <taxon>Pseudonocardiales</taxon>
        <taxon>Pseudonocardiaceae</taxon>
        <taxon>Umezawaea</taxon>
    </lineage>
</organism>
<dbReference type="Gene3D" id="3.40.710.10">
    <property type="entry name" value="DD-peptidase/beta-lactamase superfamily"/>
    <property type="match status" value="1"/>
</dbReference>
<dbReference type="PANTHER" id="PTHR35333:SF3">
    <property type="entry name" value="BETA-LACTAMASE-TYPE TRANSPEPTIDASE FOLD CONTAINING PROTEIN"/>
    <property type="match status" value="1"/>
</dbReference>
<evidence type="ECO:0000313" key="3">
    <source>
        <dbReference type="Proteomes" id="UP000239494"/>
    </source>
</evidence>
<dbReference type="SUPFAM" id="SSF56601">
    <property type="entry name" value="beta-lactamase/transpeptidase-like"/>
    <property type="match status" value="1"/>
</dbReference>
<evidence type="ECO:0008006" key="4">
    <source>
        <dbReference type="Google" id="ProtNLM"/>
    </source>
</evidence>
<comment type="caution">
    <text evidence="2">The sequence shown here is derived from an EMBL/GenBank/DDBJ whole genome shotgun (WGS) entry which is preliminary data.</text>
</comment>
<accession>A0A2T0T513</accession>
<dbReference type="GO" id="GO:0030655">
    <property type="term" value="P:beta-lactam antibiotic catabolic process"/>
    <property type="evidence" value="ECO:0007669"/>
    <property type="project" value="InterPro"/>
</dbReference>
<proteinExistence type="predicted"/>
<evidence type="ECO:0000256" key="1">
    <source>
        <dbReference type="SAM" id="SignalP"/>
    </source>
</evidence>
<dbReference type="EMBL" id="PVTF01000006">
    <property type="protein sequence ID" value="PRY40760.1"/>
    <property type="molecule type" value="Genomic_DNA"/>
</dbReference>
<dbReference type="PROSITE" id="PS51257">
    <property type="entry name" value="PROKAR_LIPOPROTEIN"/>
    <property type="match status" value="1"/>
</dbReference>
<keyword evidence="1" id="KW-0732">Signal</keyword>
<protein>
    <recommendedName>
        <fullName evidence="4">Beta-lactamase family protein</fullName>
    </recommendedName>
</protein>
<evidence type="ECO:0000313" key="2">
    <source>
        <dbReference type="EMBL" id="PRY40760.1"/>
    </source>
</evidence>
<reference evidence="2 3" key="1">
    <citation type="submission" date="2018-03" db="EMBL/GenBank/DDBJ databases">
        <title>Genomic Encyclopedia of Archaeal and Bacterial Type Strains, Phase II (KMG-II): from individual species to whole genera.</title>
        <authorList>
            <person name="Goeker M."/>
        </authorList>
    </citation>
    <scope>NUCLEOTIDE SEQUENCE [LARGE SCALE GENOMIC DNA]</scope>
    <source>
        <strain evidence="2 3">DSM 44720</strain>
    </source>
</reference>